<dbReference type="AlphaFoldDB" id="A0A448XCL8"/>
<proteinExistence type="predicted"/>
<dbReference type="Proteomes" id="UP000784294">
    <property type="component" value="Unassembled WGS sequence"/>
</dbReference>
<sequence length="110" mass="12113">MGLFPHHQTARDADYALSESHPGCLAGRLQSKIPSFLPPERVESRVTAIETCDAGCIGGAVDAFMPPTWPCDQMQIEWSFVFSADRENNQSRLLLRGDVCQAVHAKQLAN</sequence>
<comment type="caution">
    <text evidence="1">The sequence shown here is derived from an EMBL/GenBank/DDBJ whole genome shotgun (WGS) entry which is preliminary data.</text>
</comment>
<name>A0A448XCL8_9PLAT</name>
<keyword evidence="2" id="KW-1185">Reference proteome</keyword>
<evidence type="ECO:0000313" key="1">
    <source>
        <dbReference type="EMBL" id="VEL33614.1"/>
    </source>
</evidence>
<evidence type="ECO:0000313" key="2">
    <source>
        <dbReference type="Proteomes" id="UP000784294"/>
    </source>
</evidence>
<reference evidence="1" key="1">
    <citation type="submission" date="2018-11" db="EMBL/GenBank/DDBJ databases">
        <authorList>
            <consortium name="Pathogen Informatics"/>
        </authorList>
    </citation>
    <scope>NUCLEOTIDE SEQUENCE</scope>
</reference>
<accession>A0A448XCL8</accession>
<protein>
    <submittedName>
        <fullName evidence="1">Uncharacterized protein</fullName>
    </submittedName>
</protein>
<dbReference type="EMBL" id="CAAALY010246084">
    <property type="protein sequence ID" value="VEL33614.1"/>
    <property type="molecule type" value="Genomic_DNA"/>
</dbReference>
<gene>
    <name evidence="1" type="ORF">PXEA_LOCUS27054</name>
</gene>
<organism evidence="1 2">
    <name type="scientific">Protopolystoma xenopodis</name>
    <dbReference type="NCBI Taxonomy" id="117903"/>
    <lineage>
        <taxon>Eukaryota</taxon>
        <taxon>Metazoa</taxon>
        <taxon>Spiralia</taxon>
        <taxon>Lophotrochozoa</taxon>
        <taxon>Platyhelminthes</taxon>
        <taxon>Monogenea</taxon>
        <taxon>Polyopisthocotylea</taxon>
        <taxon>Polystomatidea</taxon>
        <taxon>Polystomatidae</taxon>
        <taxon>Protopolystoma</taxon>
    </lineage>
</organism>